<evidence type="ECO:0000259" key="2">
    <source>
        <dbReference type="Pfam" id="PF14534"/>
    </source>
</evidence>
<dbReference type="OrthoDB" id="1357763at2"/>
<feature type="chain" id="PRO_5016448993" evidence="1">
    <location>
        <begin position="26"/>
        <end position="167"/>
    </location>
</feature>
<comment type="caution">
    <text evidence="3">The sequence shown here is derived from an EMBL/GenBank/DDBJ whole genome shotgun (WGS) entry which is preliminary data.</text>
</comment>
<accession>A0A328BJ70</accession>
<dbReference type="EMBL" id="QHKM01000004">
    <property type="protein sequence ID" value="RAK66036.1"/>
    <property type="molecule type" value="Genomic_DNA"/>
</dbReference>
<dbReference type="InterPro" id="IPR032710">
    <property type="entry name" value="NTF2-like_dom_sf"/>
</dbReference>
<dbReference type="Gene3D" id="3.10.450.50">
    <property type="match status" value="1"/>
</dbReference>
<feature type="domain" description="DUF4440" evidence="2">
    <location>
        <begin position="46"/>
        <end position="159"/>
    </location>
</feature>
<sequence length="167" mass="18593">MNKLSCTLPAALSLLLGACATAPPAAPITATAPGHAPADPALYRTIARLDSAMFVAFNQHDAAKLQAFFAEDLEFYHDKGGLSNFEQTMQGFRRLFEQNRTTGLNRQLVPGTLEVYPIKGYGAVETYQHRFCHQENGRDDCGTFRNLMVWRLQGGQWKVSRVVSYDH</sequence>
<dbReference type="Proteomes" id="UP000248553">
    <property type="component" value="Unassembled WGS sequence"/>
</dbReference>
<proteinExistence type="predicted"/>
<keyword evidence="4" id="KW-1185">Reference proteome</keyword>
<name>A0A328BJ70_9BACT</name>
<keyword evidence="1" id="KW-0732">Signal</keyword>
<dbReference type="AlphaFoldDB" id="A0A328BJ70"/>
<dbReference type="SUPFAM" id="SSF54427">
    <property type="entry name" value="NTF2-like"/>
    <property type="match status" value="1"/>
</dbReference>
<dbReference type="RefSeq" id="WP_111478946.1">
    <property type="nucleotide sequence ID" value="NZ_QHKM01000004.1"/>
</dbReference>
<organism evidence="3 4">
    <name type="scientific">Hymenobacter edaphi</name>
    <dbReference type="NCBI Taxonomy" id="2211146"/>
    <lineage>
        <taxon>Bacteria</taxon>
        <taxon>Pseudomonadati</taxon>
        <taxon>Bacteroidota</taxon>
        <taxon>Cytophagia</taxon>
        <taxon>Cytophagales</taxon>
        <taxon>Hymenobacteraceae</taxon>
        <taxon>Hymenobacter</taxon>
    </lineage>
</organism>
<protein>
    <submittedName>
        <fullName evidence="3">Nuclear transport factor 2 family protein</fullName>
    </submittedName>
</protein>
<reference evidence="4" key="1">
    <citation type="submission" date="2018-05" db="EMBL/GenBank/DDBJ databases">
        <authorList>
            <person name="Nie L."/>
        </authorList>
    </citation>
    <scope>NUCLEOTIDE SEQUENCE [LARGE SCALE GENOMIC DNA]</scope>
    <source>
        <strain evidence="4">NL</strain>
    </source>
</reference>
<dbReference type="Pfam" id="PF14534">
    <property type="entry name" value="DUF4440"/>
    <property type="match status" value="1"/>
</dbReference>
<gene>
    <name evidence="3" type="ORF">DLM85_15140</name>
</gene>
<evidence type="ECO:0000313" key="4">
    <source>
        <dbReference type="Proteomes" id="UP000248553"/>
    </source>
</evidence>
<feature type="signal peptide" evidence="1">
    <location>
        <begin position="1"/>
        <end position="25"/>
    </location>
</feature>
<evidence type="ECO:0000256" key="1">
    <source>
        <dbReference type="SAM" id="SignalP"/>
    </source>
</evidence>
<dbReference type="PROSITE" id="PS51257">
    <property type="entry name" value="PROKAR_LIPOPROTEIN"/>
    <property type="match status" value="1"/>
</dbReference>
<dbReference type="InterPro" id="IPR027843">
    <property type="entry name" value="DUF4440"/>
</dbReference>
<evidence type="ECO:0000313" key="3">
    <source>
        <dbReference type="EMBL" id="RAK66036.1"/>
    </source>
</evidence>
<dbReference type="CDD" id="cd00531">
    <property type="entry name" value="NTF2_like"/>
    <property type="match status" value="1"/>
</dbReference>